<evidence type="ECO:0000313" key="1">
    <source>
        <dbReference type="EMBL" id="KAI3798674.1"/>
    </source>
</evidence>
<comment type="caution">
    <text evidence="1">The sequence shown here is derived from an EMBL/GenBank/DDBJ whole genome shotgun (WGS) entry which is preliminary data.</text>
</comment>
<dbReference type="EMBL" id="CM042028">
    <property type="protein sequence ID" value="KAI3798674.1"/>
    <property type="molecule type" value="Genomic_DNA"/>
</dbReference>
<name>A0ACB9HS92_9ASTR</name>
<organism evidence="1 2">
    <name type="scientific">Smallanthus sonchifolius</name>
    <dbReference type="NCBI Taxonomy" id="185202"/>
    <lineage>
        <taxon>Eukaryota</taxon>
        <taxon>Viridiplantae</taxon>
        <taxon>Streptophyta</taxon>
        <taxon>Embryophyta</taxon>
        <taxon>Tracheophyta</taxon>
        <taxon>Spermatophyta</taxon>
        <taxon>Magnoliopsida</taxon>
        <taxon>eudicotyledons</taxon>
        <taxon>Gunneridae</taxon>
        <taxon>Pentapetalae</taxon>
        <taxon>asterids</taxon>
        <taxon>campanulids</taxon>
        <taxon>Asterales</taxon>
        <taxon>Asteraceae</taxon>
        <taxon>Asteroideae</taxon>
        <taxon>Heliantheae alliance</taxon>
        <taxon>Millerieae</taxon>
        <taxon>Smallanthus</taxon>
    </lineage>
</organism>
<evidence type="ECO:0000313" key="2">
    <source>
        <dbReference type="Proteomes" id="UP001056120"/>
    </source>
</evidence>
<reference evidence="1 2" key="2">
    <citation type="journal article" date="2022" name="Mol. Ecol. Resour.">
        <title>The genomes of chicory, endive, great burdock and yacon provide insights into Asteraceae paleo-polyploidization history and plant inulin production.</title>
        <authorList>
            <person name="Fan W."/>
            <person name="Wang S."/>
            <person name="Wang H."/>
            <person name="Wang A."/>
            <person name="Jiang F."/>
            <person name="Liu H."/>
            <person name="Zhao H."/>
            <person name="Xu D."/>
            <person name="Zhang Y."/>
        </authorList>
    </citation>
    <scope>NUCLEOTIDE SEQUENCE [LARGE SCALE GENOMIC DNA]</scope>
    <source>
        <strain evidence="2">cv. Yunnan</strain>
        <tissue evidence="1">Leaves</tissue>
    </source>
</reference>
<gene>
    <name evidence="1" type="ORF">L1987_33952</name>
</gene>
<sequence length="173" mass="19708">MHRDISEVLLVGQPERGKLVNWVCHLPCTCTHHAHHWGQTKGVFRKWWLHIVRHPAKSRERDRKRLISARGKLSLSTNDRGKPRKTKQKNTGKKVQLQASDAQCSPLNNGKVGDWSQSLSSYSIVCLSLKERNFDFKVRISVPYFHSSSTPPNSGTSETFLLSLSVLILVRLD</sequence>
<proteinExistence type="predicted"/>
<dbReference type="Proteomes" id="UP001056120">
    <property type="component" value="Linkage Group LG11"/>
</dbReference>
<protein>
    <submittedName>
        <fullName evidence="1">Uncharacterized protein</fullName>
    </submittedName>
</protein>
<reference evidence="2" key="1">
    <citation type="journal article" date="2022" name="Mol. Ecol. Resour.">
        <title>The genomes of chicory, endive, great burdock and yacon provide insights into Asteraceae palaeo-polyploidization history and plant inulin production.</title>
        <authorList>
            <person name="Fan W."/>
            <person name="Wang S."/>
            <person name="Wang H."/>
            <person name="Wang A."/>
            <person name="Jiang F."/>
            <person name="Liu H."/>
            <person name="Zhao H."/>
            <person name="Xu D."/>
            <person name="Zhang Y."/>
        </authorList>
    </citation>
    <scope>NUCLEOTIDE SEQUENCE [LARGE SCALE GENOMIC DNA]</scope>
    <source>
        <strain evidence="2">cv. Yunnan</strain>
    </source>
</reference>
<accession>A0ACB9HS92</accession>
<keyword evidence="2" id="KW-1185">Reference proteome</keyword>